<keyword evidence="3" id="KW-0378">Hydrolase</keyword>
<dbReference type="PANTHER" id="PTHR42693:SF53">
    <property type="entry name" value="ENDO-4-O-SULFATASE"/>
    <property type="match status" value="1"/>
</dbReference>
<dbReference type="GO" id="GO:0046872">
    <property type="term" value="F:metal ion binding"/>
    <property type="evidence" value="ECO:0007669"/>
    <property type="project" value="UniProtKB-KW"/>
</dbReference>
<keyword evidence="2" id="KW-0479">Metal-binding</keyword>
<dbReference type="Pfam" id="PF00884">
    <property type="entry name" value="Sulfatase"/>
    <property type="match status" value="1"/>
</dbReference>
<dbReference type="InterPro" id="IPR024607">
    <property type="entry name" value="Sulfatase_CS"/>
</dbReference>
<accession>A0A562SX18</accession>
<dbReference type="AlphaFoldDB" id="A0A562SX18"/>
<comment type="similarity">
    <text evidence="1">Belongs to the sulfatase family.</text>
</comment>
<dbReference type="RefSeq" id="WP_144884489.1">
    <property type="nucleotide sequence ID" value="NZ_VLLE01000002.1"/>
</dbReference>
<organism evidence="7 8">
    <name type="scientific">Lacibacter cauensis</name>
    <dbReference type="NCBI Taxonomy" id="510947"/>
    <lineage>
        <taxon>Bacteria</taxon>
        <taxon>Pseudomonadati</taxon>
        <taxon>Bacteroidota</taxon>
        <taxon>Chitinophagia</taxon>
        <taxon>Chitinophagales</taxon>
        <taxon>Chitinophagaceae</taxon>
        <taxon>Lacibacter</taxon>
    </lineage>
</organism>
<dbReference type="Proteomes" id="UP000316167">
    <property type="component" value="Unassembled WGS sequence"/>
</dbReference>
<dbReference type="Gene3D" id="3.40.720.10">
    <property type="entry name" value="Alkaline Phosphatase, subunit A"/>
    <property type="match status" value="1"/>
</dbReference>
<feature type="transmembrane region" description="Helical" evidence="5">
    <location>
        <begin position="12"/>
        <end position="35"/>
    </location>
</feature>
<evidence type="ECO:0000256" key="2">
    <source>
        <dbReference type="ARBA" id="ARBA00022723"/>
    </source>
</evidence>
<dbReference type="SUPFAM" id="SSF53649">
    <property type="entry name" value="Alkaline phosphatase-like"/>
    <property type="match status" value="1"/>
</dbReference>
<evidence type="ECO:0000256" key="4">
    <source>
        <dbReference type="ARBA" id="ARBA00022837"/>
    </source>
</evidence>
<evidence type="ECO:0000259" key="6">
    <source>
        <dbReference type="Pfam" id="PF00884"/>
    </source>
</evidence>
<feature type="domain" description="Sulfatase N-terminal" evidence="6">
    <location>
        <begin position="44"/>
        <end position="350"/>
    </location>
</feature>
<dbReference type="InterPro" id="IPR050738">
    <property type="entry name" value="Sulfatase"/>
</dbReference>
<dbReference type="EMBL" id="VLLE01000002">
    <property type="protein sequence ID" value="TWI85524.1"/>
    <property type="molecule type" value="Genomic_DNA"/>
</dbReference>
<protein>
    <submittedName>
        <fullName evidence="7">Arylsulfatase A-like enzyme</fullName>
    </submittedName>
</protein>
<gene>
    <name evidence="7" type="ORF">IQ13_0687</name>
</gene>
<evidence type="ECO:0000313" key="7">
    <source>
        <dbReference type="EMBL" id="TWI85524.1"/>
    </source>
</evidence>
<keyword evidence="5" id="KW-0472">Membrane</keyword>
<evidence type="ECO:0000256" key="3">
    <source>
        <dbReference type="ARBA" id="ARBA00022801"/>
    </source>
</evidence>
<keyword evidence="8" id="KW-1185">Reference proteome</keyword>
<comment type="caution">
    <text evidence="7">The sequence shown here is derived from an EMBL/GenBank/DDBJ whole genome shotgun (WGS) entry which is preliminary data.</text>
</comment>
<dbReference type="InterPro" id="IPR017850">
    <property type="entry name" value="Alkaline_phosphatase_core_sf"/>
</dbReference>
<evidence type="ECO:0000256" key="5">
    <source>
        <dbReference type="SAM" id="Phobius"/>
    </source>
</evidence>
<reference evidence="7 8" key="1">
    <citation type="journal article" date="2015" name="Stand. Genomic Sci.">
        <title>Genomic Encyclopedia of Bacterial and Archaeal Type Strains, Phase III: the genomes of soil and plant-associated and newly described type strains.</title>
        <authorList>
            <person name="Whitman W.B."/>
            <person name="Woyke T."/>
            <person name="Klenk H.P."/>
            <person name="Zhou Y."/>
            <person name="Lilburn T.G."/>
            <person name="Beck B.J."/>
            <person name="De Vos P."/>
            <person name="Vandamme P."/>
            <person name="Eisen J.A."/>
            <person name="Garrity G."/>
            <person name="Hugenholtz P."/>
            <person name="Kyrpides N.C."/>
        </authorList>
    </citation>
    <scope>NUCLEOTIDE SEQUENCE [LARGE SCALE GENOMIC DNA]</scope>
    <source>
        <strain evidence="7 8">CGMCC 1.7271</strain>
    </source>
</reference>
<keyword evidence="4" id="KW-0106">Calcium</keyword>
<keyword evidence="5" id="KW-1133">Transmembrane helix</keyword>
<evidence type="ECO:0000313" key="8">
    <source>
        <dbReference type="Proteomes" id="UP000316167"/>
    </source>
</evidence>
<dbReference type="PROSITE" id="PS00523">
    <property type="entry name" value="SULFATASE_1"/>
    <property type="match status" value="1"/>
</dbReference>
<dbReference type="Gene3D" id="3.30.1120.10">
    <property type="match status" value="1"/>
</dbReference>
<name>A0A562SX18_9BACT</name>
<dbReference type="OrthoDB" id="9803751at2"/>
<dbReference type="PANTHER" id="PTHR42693">
    <property type="entry name" value="ARYLSULFATASE FAMILY MEMBER"/>
    <property type="match status" value="1"/>
</dbReference>
<sequence length="484" mass="54631">MRYIQTIKQNKRSCYVAGCLFSLLLVALLIGNSGFKKDKQVSKPNIIVILIDDAGYADFGFMGSKDLQTPNIDQLAATAVRFTDAHVTASVCSPSRAGLLTGKYQQRFGYECNEGDGYTGMDTKQTIIPKLLQQQGYATAAFGKWHLGFKPEQHPLQKGFQYYYGFLSGGRSYFYRPDKDDRQGAKNALIENQQQIKFEGYLTDVLADKAAAYIRANSKHPFFMYWAPNAVHTPMEASKEDMDRFANHPRQKLAAMTFALDRAVGKITDELKKQGLYENTLIFFLSDNGGAHNNQSINFPLKGFKGNKYEAGHRVPFLVSWPKRFAGGTDFTGLTSSLDIFPTALDAAGVQPTASLGLDGVSLLPFLTADKKMQPHEQLVWRKDAAAAIRINQYKLIRVKGLGERLYDLNQDPGETNDLRQQQPQIFSSMKQQLLTWEKDKMKPIWTEGAMWDTITLMIHDDLMNNRKVRVRNPEELATFRLKK</sequence>
<dbReference type="GO" id="GO:0004065">
    <property type="term" value="F:arylsulfatase activity"/>
    <property type="evidence" value="ECO:0007669"/>
    <property type="project" value="TreeGrafter"/>
</dbReference>
<keyword evidence="5" id="KW-0812">Transmembrane</keyword>
<evidence type="ECO:0000256" key="1">
    <source>
        <dbReference type="ARBA" id="ARBA00008779"/>
    </source>
</evidence>
<dbReference type="InterPro" id="IPR000917">
    <property type="entry name" value="Sulfatase_N"/>
</dbReference>
<proteinExistence type="inferred from homology"/>